<reference evidence="3" key="1">
    <citation type="submission" date="2016-11" db="UniProtKB">
        <authorList>
            <consortium name="WormBaseParasite"/>
        </authorList>
    </citation>
    <scope>IDENTIFICATION</scope>
</reference>
<evidence type="ECO:0000313" key="2">
    <source>
        <dbReference type="Proteomes" id="UP000095281"/>
    </source>
</evidence>
<evidence type="ECO:0000256" key="1">
    <source>
        <dbReference type="SAM" id="MobiDB-lite"/>
    </source>
</evidence>
<name>A0A1I8BMZ8_MELHA</name>
<sequence>MPLLSKQNQDEGSSSSSIQPIPNQQVQSKTNNGKKILIIVEGFNSTYNFAHLLVVEYNMNTKSNKPLKDVRVIEVPYTKDADYFNVFKTNKSETNWAVENSKNEQYLIKLIGYYMYASYKG</sequence>
<protein>
    <submittedName>
        <fullName evidence="3">Uncharacterized protein</fullName>
    </submittedName>
</protein>
<organism evidence="2 3">
    <name type="scientific">Meloidogyne hapla</name>
    <name type="common">Root-knot nematode worm</name>
    <dbReference type="NCBI Taxonomy" id="6305"/>
    <lineage>
        <taxon>Eukaryota</taxon>
        <taxon>Metazoa</taxon>
        <taxon>Ecdysozoa</taxon>
        <taxon>Nematoda</taxon>
        <taxon>Chromadorea</taxon>
        <taxon>Rhabditida</taxon>
        <taxon>Tylenchina</taxon>
        <taxon>Tylenchomorpha</taxon>
        <taxon>Tylenchoidea</taxon>
        <taxon>Meloidogynidae</taxon>
        <taxon>Meloidogyninae</taxon>
        <taxon>Meloidogyne</taxon>
    </lineage>
</organism>
<dbReference type="WBParaSite" id="MhA1_Contig34.frz3.gene29">
    <property type="protein sequence ID" value="MhA1_Contig34.frz3.gene29"/>
    <property type="gene ID" value="MhA1_Contig34.frz3.gene29"/>
</dbReference>
<dbReference type="Proteomes" id="UP000095281">
    <property type="component" value="Unplaced"/>
</dbReference>
<keyword evidence="2" id="KW-1185">Reference proteome</keyword>
<feature type="region of interest" description="Disordered" evidence="1">
    <location>
        <begin position="1"/>
        <end position="28"/>
    </location>
</feature>
<accession>A0A1I8BMZ8</accession>
<proteinExistence type="predicted"/>
<dbReference type="AlphaFoldDB" id="A0A1I8BMZ8"/>
<evidence type="ECO:0000313" key="3">
    <source>
        <dbReference type="WBParaSite" id="MhA1_Contig34.frz3.gene29"/>
    </source>
</evidence>